<gene>
    <name evidence="6" type="ORF">AMAG_18134</name>
</gene>
<feature type="compositionally biased region" description="Acidic residues" evidence="5">
    <location>
        <begin position="338"/>
        <end position="397"/>
    </location>
</feature>
<evidence type="ECO:0000256" key="4">
    <source>
        <dbReference type="ARBA" id="ARBA00023242"/>
    </source>
</evidence>
<dbReference type="EMBL" id="GG745334">
    <property type="protein sequence ID" value="KNE59248.1"/>
    <property type="molecule type" value="Genomic_DNA"/>
</dbReference>
<dbReference type="OrthoDB" id="2019504at2759"/>
<evidence type="ECO:0000313" key="7">
    <source>
        <dbReference type="Proteomes" id="UP000054350"/>
    </source>
</evidence>
<dbReference type="InterPro" id="IPR010301">
    <property type="entry name" value="RRP1"/>
</dbReference>
<evidence type="ECO:0000256" key="2">
    <source>
        <dbReference type="ARBA" id="ARBA00006374"/>
    </source>
</evidence>
<comment type="similarity">
    <text evidence="2">Belongs to the RRP1 family.</text>
</comment>
<evidence type="ECO:0000313" key="6">
    <source>
        <dbReference type="EMBL" id="KNE59248.1"/>
    </source>
</evidence>
<protein>
    <recommendedName>
        <fullName evidence="8">Ribosomal RNA-processing protein 1</fullName>
    </recommendedName>
</protein>
<reference evidence="7" key="2">
    <citation type="submission" date="2009-11" db="EMBL/GenBank/DDBJ databases">
        <title>The Genome Sequence of Allomyces macrogynus strain ATCC 38327.</title>
        <authorList>
            <consortium name="The Broad Institute Genome Sequencing Platform"/>
            <person name="Russ C."/>
            <person name="Cuomo C."/>
            <person name="Shea T."/>
            <person name="Young S.K."/>
            <person name="Zeng Q."/>
            <person name="Koehrsen M."/>
            <person name="Haas B."/>
            <person name="Borodovsky M."/>
            <person name="Guigo R."/>
            <person name="Alvarado L."/>
            <person name="Berlin A."/>
            <person name="Borenstein D."/>
            <person name="Chen Z."/>
            <person name="Engels R."/>
            <person name="Freedman E."/>
            <person name="Gellesch M."/>
            <person name="Goldberg J."/>
            <person name="Griggs A."/>
            <person name="Gujja S."/>
            <person name="Heiman D."/>
            <person name="Hepburn T."/>
            <person name="Howarth C."/>
            <person name="Jen D."/>
            <person name="Larson L."/>
            <person name="Lewis B."/>
            <person name="Mehta T."/>
            <person name="Park D."/>
            <person name="Pearson M."/>
            <person name="Roberts A."/>
            <person name="Saif S."/>
            <person name="Shenoy N."/>
            <person name="Sisk P."/>
            <person name="Stolte C."/>
            <person name="Sykes S."/>
            <person name="Walk T."/>
            <person name="White J."/>
            <person name="Yandava C."/>
            <person name="Burger G."/>
            <person name="Gray M.W."/>
            <person name="Holland P.W.H."/>
            <person name="King N."/>
            <person name="Lang F.B.F."/>
            <person name="Roger A.J."/>
            <person name="Ruiz-Trillo I."/>
            <person name="Lander E."/>
            <person name="Nusbaum C."/>
        </authorList>
    </citation>
    <scope>NUCLEOTIDE SEQUENCE [LARGE SCALE GENOMIC DNA]</scope>
    <source>
        <strain evidence="7">ATCC 38327</strain>
    </source>
</reference>
<dbReference type="eggNOG" id="KOG3911">
    <property type="taxonomic scope" value="Eukaryota"/>
</dbReference>
<dbReference type="VEuPathDB" id="FungiDB:AMAG_18134"/>
<evidence type="ECO:0000256" key="1">
    <source>
        <dbReference type="ARBA" id="ARBA00004123"/>
    </source>
</evidence>
<dbReference type="AlphaFoldDB" id="A0A0L0S9G9"/>
<accession>A0A0L0S9G9</accession>
<organism evidence="6 7">
    <name type="scientific">Allomyces macrogynus (strain ATCC 38327)</name>
    <name type="common">Allomyces javanicus var. macrogynus</name>
    <dbReference type="NCBI Taxonomy" id="578462"/>
    <lineage>
        <taxon>Eukaryota</taxon>
        <taxon>Fungi</taxon>
        <taxon>Fungi incertae sedis</taxon>
        <taxon>Blastocladiomycota</taxon>
        <taxon>Blastocladiomycetes</taxon>
        <taxon>Blastocladiales</taxon>
        <taxon>Blastocladiaceae</taxon>
        <taxon>Allomyces</taxon>
    </lineage>
</organism>
<dbReference type="GO" id="GO:0030688">
    <property type="term" value="C:preribosome, small subunit precursor"/>
    <property type="evidence" value="ECO:0007669"/>
    <property type="project" value="InterPro"/>
</dbReference>
<sequence length="424" mass="48076">MQSNIGKRLAAVDKHVRDKAVASLRTWLGGQADMSDVDCLKLWRALFYCYWLSDKPAIQEELASNLASMIHALPAGPVRVRFLAAFWKTMISEWHGLDKYRLDKFYKLFRFMHFEAFRLLSQTAWEEETLDQYIEMMMEGPLNSKDVKVPDSLRFHTIEVFIDILEATVAEPVPPQIITTLLMPFIVMMAENPTKGVFERIRTEVFGKLMEIVDREIATTDEDSNESADAVEEDDDDDDQQVVLKTSKLQIYFPEILGILFEIASHPNTRDVNRKRMYALVKEIKDRYAIDLLDGQSDDEDDEESDDGMGSAVYLSDMLDDNYVPMAAGKGMKRGHDENDEDAEEEEIVSGSDDDNDGWESADDMDGLDGLDESDDDEAPELVPEAELDDESEDDEASPAPEKDPPGQAREQTSPTITMRARGK</sequence>
<feature type="region of interest" description="Disordered" evidence="5">
    <location>
        <begin position="326"/>
        <end position="424"/>
    </location>
</feature>
<proteinExistence type="inferred from homology"/>
<evidence type="ECO:0000256" key="5">
    <source>
        <dbReference type="SAM" id="MobiDB-lite"/>
    </source>
</evidence>
<keyword evidence="7" id="KW-1185">Reference proteome</keyword>
<evidence type="ECO:0008006" key="8">
    <source>
        <dbReference type="Google" id="ProtNLM"/>
    </source>
</evidence>
<dbReference type="OMA" id="GFWETTV"/>
<keyword evidence="4" id="KW-0539">Nucleus</keyword>
<evidence type="ECO:0000256" key="3">
    <source>
        <dbReference type="ARBA" id="ARBA00022552"/>
    </source>
</evidence>
<dbReference type="PANTHER" id="PTHR13026">
    <property type="entry name" value="NNP-1 PROTEIN NOVEL NUCLEAR PROTEIN 1 NOP52"/>
    <property type="match status" value="1"/>
</dbReference>
<dbReference type="Proteomes" id="UP000054350">
    <property type="component" value="Unassembled WGS sequence"/>
</dbReference>
<feature type="compositionally biased region" description="Acidic residues" evidence="5">
    <location>
        <begin position="219"/>
        <end position="240"/>
    </location>
</feature>
<keyword evidence="3" id="KW-0698">rRNA processing</keyword>
<dbReference type="STRING" id="578462.A0A0L0S9G9"/>
<comment type="subcellular location">
    <subcellularLocation>
        <location evidence="1">Nucleus</location>
    </subcellularLocation>
</comment>
<name>A0A0L0S9G9_ALLM3</name>
<dbReference type="PANTHER" id="PTHR13026:SF0">
    <property type="entry name" value="RIBOSOMAL RNA PROCESSING 1B"/>
    <property type="match status" value="1"/>
</dbReference>
<reference evidence="6 7" key="1">
    <citation type="submission" date="2009-11" db="EMBL/GenBank/DDBJ databases">
        <title>Annotation of Allomyces macrogynus ATCC 38327.</title>
        <authorList>
            <consortium name="The Broad Institute Genome Sequencing Platform"/>
            <person name="Russ C."/>
            <person name="Cuomo C."/>
            <person name="Burger G."/>
            <person name="Gray M.W."/>
            <person name="Holland P.W.H."/>
            <person name="King N."/>
            <person name="Lang F.B.F."/>
            <person name="Roger A.J."/>
            <person name="Ruiz-Trillo I."/>
            <person name="Young S.K."/>
            <person name="Zeng Q."/>
            <person name="Gargeya S."/>
            <person name="Fitzgerald M."/>
            <person name="Haas B."/>
            <person name="Abouelleil A."/>
            <person name="Alvarado L."/>
            <person name="Arachchi H.M."/>
            <person name="Berlin A."/>
            <person name="Chapman S.B."/>
            <person name="Gearin G."/>
            <person name="Goldberg J."/>
            <person name="Griggs A."/>
            <person name="Gujja S."/>
            <person name="Hansen M."/>
            <person name="Heiman D."/>
            <person name="Howarth C."/>
            <person name="Larimer J."/>
            <person name="Lui A."/>
            <person name="MacDonald P.J.P."/>
            <person name="McCowen C."/>
            <person name="Montmayeur A."/>
            <person name="Murphy C."/>
            <person name="Neiman D."/>
            <person name="Pearson M."/>
            <person name="Priest M."/>
            <person name="Roberts A."/>
            <person name="Saif S."/>
            <person name="Shea T."/>
            <person name="Sisk P."/>
            <person name="Stolte C."/>
            <person name="Sykes S."/>
            <person name="Wortman J."/>
            <person name="Nusbaum C."/>
            <person name="Birren B."/>
        </authorList>
    </citation>
    <scope>NUCLEOTIDE SEQUENCE [LARGE SCALE GENOMIC DNA]</scope>
    <source>
        <strain evidence="6 7">ATCC 38327</strain>
    </source>
</reference>
<dbReference type="GO" id="GO:0005634">
    <property type="term" value="C:nucleus"/>
    <property type="evidence" value="ECO:0007669"/>
    <property type="project" value="UniProtKB-SubCell"/>
</dbReference>
<feature type="region of interest" description="Disordered" evidence="5">
    <location>
        <begin position="217"/>
        <end position="240"/>
    </location>
</feature>
<dbReference type="GO" id="GO:0006364">
    <property type="term" value="P:rRNA processing"/>
    <property type="evidence" value="ECO:0007669"/>
    <property type="project" value="UniProtKB-KW"/>
</dbReference>
<dbReference type="Pfam" id="PF05997">
    <property type="entry name" value="Nop52"/>
    <property type="match status" value="1"/>
</dbReference>